<dbReference type="Pfam" id="PF02449">
    <property type="entry name" value="Glyco_hydro_42"/>
    <property type="match status" value="1"/>
</dbReference>
<evidence type="ECO:0000256" key="3">
    <source>
        <dbReference type="ARBA" id="ARBA00012756"/>
    </source>
</evidence>
<dbReference type="InterPro" id="IPR029062">
    <property type="entry name" value="Class_I_gatase-like"/>
</dbReference>
<feature type="active site" description="Proton donor" evidence="6">
    <location>
        <position position="150"/>
    </location>
</feature>
<feature type="binding site" evidence="8">
    <location>
        <position position="158"/>
    </location>
    <ligand>
        <name>Zn(2+)</name>
        <dbReference type="ChEBI" id="CHEBI:29105"/>
    </ligand>
</feature>
<comment type="similarity">
    <text evidence="2">Belongs to the glycosyl hydrolase 42 family.</text>
</comment>
<dbReference type="KEGG" id="sbil:SANBI_003248"/>
<gene>
    <name evidence="13" type="ORF">SANBI_003248</name>
</gene>
<evidence type="ECO:0000256" key="1">
    <source>
        <dbReference type="ARBA" id="ARBA00001412"/>
    </source>
</evidence>
<feature type="domain" description="Beta-galactosidase C-terminal" evidence="12">
    <location>
        <begin position="619"/>
        <end position="677"/>
    </location>
</feature>
<dbReference type="Gene3D" id="3.20.20.80">
    <property type="entry name" value="Glycosidases"/>
    <property type="match status" value="1"/>
</dbReference>
<protein>
    <recommendedName>
        <fullName evidence="3">beta-galactosidase</fullName>
        <ecNumber evidence="3">3.2.1.23</ecNumber>
    </recommendedName>
</protein>
<dbReference type="InterPro" id="IPR013529">
    <property type="entry name" value="Glyco_hydro_42_N"/>
</dbReference>
<keyword evidence="5" id="KW-0326">Glycosidase</keyword>
<evidence type="ECO:0000259" key="12">
    <source>
        <dbReference type="Pfam" id="PF08533"/>
    </source>
</evidence>
<dbReference type="RefSeq" id="WP_319156872.1">
    <property type="nucleotide sequence ID" value="NZ_CP138359.1"/>
</dbReference>
<sequence length="722" mass="78981">MTLPTTDHLPYGGDYNPEQWGPQVWDEDYRLFDAAGITTVTLGVFAWAHTQPAADTYDFTRLDAIVERASAEGRLICLATGTGAQPPWLATEFPEVTRVDFEGRRHLYGQRHNSCPSSPAYRRFSTELARRVAARYAGNPAVVAWHVNNEYGGAGGACYCDLCAEGFRSWLRERYGSLDALNHAWCTTFWSHTFTAWEQIVPPSALSEHWRGPEHTAFQGITLDYLRFMTDAMLANFVDEKAAIRESSPDVPVTTNFMGMFKHLDYHRWAPHLDFSSWDNYPPDARSQARMAFTHDLMRGLKDGQPFWLMEQTPSVTASRDVNPLKAPGVMASWSWQAVAHGADAVLYFQMRASRGASEKYHGAVIGHSGRSDTRVFREAAALGADLGRVGTLTLGARTRARVAILFDWDSWWALEMSDGPSRRVRYQQVVLAYHRALWDANVDIDAVAVTADLSGYDVVVAPALHMVKGDLAERLAAVAQRGGTVVTTFLSGRVDEDDNAFLTDVPGPLAPLVGVRVDEWDAQEADVVNPVVLDDGQGDAIEVGSTLLFELVLPQGAEVVGRYSRDFYAGTAAVTRNPVGEGEAWYVGAGLDTDGVAWVMRRVLDRHELVGPLADVPDVEVATRYQDDGSRVTFVINHRDDAVDVASPVDGDELLGGTALRTGETVSLAPQQVLVVATPAAAAPRSHAVPLPDAAAWSDSATRSDLAPLSPEPALTDGDLR</sequence>
<dbReference type="InterPro" id="IPR017853">
    <property type="entry name" value="GH"/>
</dbReference>
<dbReference type="SUPFAM" id="SSF51445">
    <property type="entry name" value="(Trans)glycosidases"/>
    <property type="match status" value="1"/>
</dbReference>
<feature type="binding site" evidence="7">
    <location>
        <position position="149"/>
    </location>
    <ligand>
        <name>substrate</name>
    </ligand>
</feature>
<evidence type="ECO:0000313" key="14">
    <source>
        <dbReference type="Proteomes" id="UP001304340"/>
    </source>
</evidence>
<dbReference type="Gene3D" id="2.60.40.1180">
    <property type="entry name" value="Golgi alpha-mannosidase II"/>
    <property type="match status" value="1"/>
</dbReference>
<dbReference type="InterPro" id="IPR013780">
    <property type="entry name" value="Glyco_hydro_b"/>
</dbReference>
<feature type="binding site" evidence="7">
    <location>
        <position position="111"/>
    </location>
    <ligand>
        <name>substrate</name>
    </ligand>
</feature>
<dbReference type="CDD" id="cd03143">
    <property type="entry name" value="A4_beta-galactosidase_middle_domain"/>
    <property type="match status" value="1"/>
</dbReference>
<evidence type="ECO:0000256" key="9">
    <source>
        <dbReference type="SAM" id="MobiDB-lite"/>
    </source>
</evidence>
<dbReference type="InterPro" id="IPR013738">
    <property type="entry name" value="Beta_galactosidase_Trimer"/>
</dbReference>
<feature type="domain" description="Beta-galactosidase trimerisation" evidence="11">
    <location>
        <begin position="401"/>
        <end position="610"/>
    </location>
</feature>
<organism evidence="13 14">
    <name type="scientific">Sanguibacter biliveldensis</name>
    <dbReference type="NCBI Taxonomy" id="3030830"/>
    <lineage>
        <taxon>Bacteria</taxon>
        <taxon>Bacillati</taxon>
        <taxon>Actinomycetota</taxon>
        <taxon>Actinomycetes</taxon>
        <taxon>Micrococcales</taxon>
        <taxon>Sanguibacteraceae</taxon>
        <taxon>Sanguibacter</taxon>
    </lineage>
</organism>
<keyword evidence="8" id="KW-0479">Metal-binding</keyword>
<dbReference type="PANTHER" id="PTHR36447">
    <property type="entry name" value="BETA-GALACTOSIDASE GANA"/>
    <property type="match status" value="1"/>
</dbReference>
<dbReference type="EC" id="3.2.1.23" evidence="3"/>
<feature type="binding site" evidence="8">
    <location>
        <position position="163"/>
    </location>
    <ligand>
        <name>Zn(2+)</name>
        <dbReference type="ChEBI" id="CHEBI:29105"/>
    </ligand>
</feature>
<evidence type="ECO:0000256" key="2">
    <source>
        <dbReference type="ARBA" id="ARBA00005940"/>
    </source>
</evidence>
<dbReference type="InterPro" id="IPR003476">
    <property type="entry name" value="Glyco_hydro_42"/>
</dbReference>
<feature type="region of interest" description="Disordered" evidence="9">
    <location>
        <begin position="697"/>
        <end position="722"/>
    </location>
</feature>
<feature type="binding site" evidence="8">
    <location>
        <position position="160"/>
    </location>
    <ligand>
        <name>Zn(2+)</name>
        <dbReference type="ChEBI" id="CHEBI:29105"/>
    </ligand>
</feature>
<dbReference type="SUPFAM" id="SSF52317">
    <property type="entry name" value="Class I glutamine amidotransferase-like"/>
    <property type="match status" value="1"/>
</dbReference>
<reference evidence="14" key="1">
    <citation type="submission" date="2023-11" db="EMBL/GenBank/DDBJ databases">
        <authorList>
            <person name="Helweg L.P."/>
            <person name="Kiel A."/>
            <person name="Hitz F."/>
            <person name="Ruckert-Reed C."/>
            <person name="Busche T."/>
            <person name="Kaltschmidt B."/>
            <person name="Kaltschmidt C."/>
        </authorList>
    </citation>
    <scope>NUCLEOTIDE SEQUENCE [LARGE SCALE GENOMIC DNA]</scope>
    <source>
        <strain evidence="14">4.1</strain>
    </source>
</reference>
<dbReference type="GO" id="GO:0046872">
    <property type="term" value="F:metal ion binding"/>
    <property type="evidence" value="ECO:0007669"/>
    <property type="project" value="UniProtKB-KW"/>
</dbReference>
<keyword evidence="8" id="KW-0862">Zinc</keyword>
<evidence type="ECO:0000313" key="13">
    <source>
        <dbReference type="EMBL" id="WPF81925.1"/>
    </source>
</evidence>
<accession>A0AAF0Z2B0</accession>
<dbReference type="GO" id="GO:0006012">
    <property type="term" value="P:galactose metabolic process"/>
    <property type="evidence" value="ECO:0007669"/>
    <property type="project" value="InterPro"/>
</dbReference>
<evidence type="ECO:0000256" key="6">
    <source>
        <dbReference type="PIRSR" id="PIRSR001084-1"/>
    </source>
</evidence>
<dbReference type="GO" id="GO:0009341">
    <property type="term" value="C:beta-galactosidase complex"/>
    <property type="evidence" value="ECO:0007669"/>
    <property type="project" value="InterPro"/>
</dbReference>
<keyword evidence="4" id="KW-0378">Hydrolase</keyword>
<feature type="domain" description="Glycoside hydrolase family 42 N-terminal" evidence="10">
    <location>
        <begin position="14"/>
        <end position="387"/>
    </location>
</feature>
<comment type="catalytic activity">
    <reaction evidence="1">
        <text>Hydrolysis of terminal non-reducing beta-D-galactose residues in beta-D-galactosides.</text>
        <dbReference type="EC" id="3.2.1.23"/>
    </reaction>
</comment>
<name>A0AAF0Z2B0_9MICO</name>
<evidence type="ECO:0000256" key="4">
    <source>
        <dbReference type="ARBA" id="ARBA00022801"/>
    </source>
</evidence>
<dbReference type="InterPro" id="IPR013739">
    <property type="entry name" value="Beta_galactosidase_C"/>
</dbReference>
<dbReference type="PANTHER" id="PTHR36447:SF1">
    <property type="entry name" value="BETA-GALACTOSIDASE GANA"/>
    <property type="match status" value="1"/>
</dbReference>
<evidence type="ECO:0000259" key="10">
    <source>
        <dbReference type="Pfam" id="PF02449"/>
    </source>
</evidence>
<dbReference type="GO" id="GO:0004565">
    <property type="term" value="F:beta-galactosidase activity"/>
    <property type="evidence" value="ECO:0007669"/>
    <property type="project" value="UniProtKB-EC"/>
</dbReference>
<evidence type="ECO:0000259" key="11">
    <source>
        <dbReference type="Pfam" id="PF08532"/>
    </source>
</evidence>
<evidence type="ECO:0000256" key="7">
    <source>
        <dbReference type="PIRSR" id="PIRSR001084-2"/>
    </source>
</evidence>
<keyword evidence="14" id="KW-1185">Reference proteome</keyword>
<dbReference type="Pfam" id="PF08532">
    <property type="entry name" value="Glyco_hydro_42M"/>
    <property type="match status" value="1"/>
</dbReference>
<dbReference type="Proteomes" id="UP001304340">
    <property type="component" value="Chromosome"/>
</dbReference>
<evidence type="ECO:0000256" key="5">
    <source>
        <dbReference type="ARBA" id="ARBA00023295"/>
    </source>
</evidence>
<dbReference type="EMBL" id="CP138359">
    <property type="protein sequence ID" value="WPF81925.1"/>
    <property type="molecule type" value="Genomic_DNA"/>
</dbReference>
<evidence type="ECO:0000256" key="8">
    <source>
        <dbReference type="PIRSR" id="PIRSR001084-3"/>
    </source>
</evidence>
<dbReference type="PIRSF" id="PIRSF001084">
    <property type="entry name" value="B-galactosidase"/>
    <property type="match status" value="1"/>
</dbReference>
<feature type="binding site" evidence="8">
    <location>
        <position position="115"/>
    </location>
    <ligand>
        <name>Zn(2+)</name>
        <dbReference type="ChEBI" id="CHEBI:29105"/>
    </ligand>
</feature>
<proteinExistence type="inferred from homology"/>
<dbReference type="Gene3D" id="3.40.50.880">
    <property type="match status" value="1"/>
</dbReference>
<dbReference type="AlphaFoldDB" id="A0AAF0Z2B0"/>
<feature type="active site" description="Nucleophile" evidence="6">
    <location>
        <position position="311"/>
    </location>
</feature>
<dbReference type="Pfam" id="PF08533">
    <property type="entry name" value="Glyco_hydro_42C"/>
    <property type="match status" value="1"/>
</dbReference>